<name>A0A5B8VNG3_9BACT</name>
<gene>
    <name evidence="2" type="ORF">FSB73_17070</name>
</gene>
<reference evidence="2 3" key="1">
    <citation type="journal article" date="2017" name="Int. J. Syst. Evol. Microbiol.">
        <title>Arachidicoccus ginsenosidivorans sp. nov., with ginsenoside-converting activity isolated from ginseng cultivating soil.</title>
        <authorList>
            <person name="Siddiqi M.Z."/>
            <person name="Aslam Z."/>
            <person name="Im W.T."/>
        </authorList>
    </citation>
    <scope>NUCLEOTIDE SEQUENCE [LARGE SCALE GENOMIC DNA]</scope>
    <source>
        <strain evidence="2 3">Gsoil 809</strain>
    </source>
</reference>
<dbReference type="AlphaFoldDB" id="A0A5B8VNG3"/>
<keyword evidence="1" id="KW-0732">Signal</keyword>
<evidence type="ECO:0000313" key="3">
    <source>
        <dbReference type="Proteomes" id="UP000321291"/>
    </source>
</evidence>
<proteinExistence type="predicted"/>
<keyword evidence="3" id="KW-1185">Reference proteome</keyword>
<evidence type="ECO:0000256" key="1">
    <source>
        <dbReference type="SAM" id="SignalP"/>
    </source>
</evidence>
<protein>
    <submittedName>
        <fullName evidence="2">Uncharacterized protein</fullName>
    </submittedName>
</protein>
<dbReference type="EMBL" id="CP042434">
    <property type="protein sequence ID" value="QEC73137.1"/>
    <property type="molecule type" value="Genomic_DNA"/>
</dbReference>
<accession>A0A5B8VNG3</accession>
<feature type="chain" id="PRO_5022788014" evidence="1">
    <location>
        <begin position="23"/>
        <end position="178"/>
    </location>
</feature>
<evidence type="ECO:0000313" key="2">
    <source>
        <dbReference type="EMBL" id="QEC73137.1"/>
    </source>
</evidence>
<dbReference type="RefSeq" id="WP_146784938.1">
    <property type="nucleotide sequence ID" value="NZ_CP042434.1"/>
</dbReference>
<organism evidence="2 3">
    <name type="scientific">Arachidicoccus ginsenosidivorans</name>
    <dbReference type="NCBI Taxonomy" id="496057"/>
    <lineage>
        <taxon>Bacteria</taxon>
        <taxon>Pseudomonadati</taxon>
        <taxon>Bacteroidota</taxon>
        <taxon>Chitinophagia</taxon>
        <taxon>Chitinophagales</taxon>
        <taxon>Chitinophagaceae</taxon>
        <taxon>Arachidicoccus</taxon>
    </lineage>
</organism>
<feature type="signal peptide" evidence="1">
    <location>
        <begin position="1"/>
        <end position="22"/>
    </location>
</feature>
<dbReference type="KEGG" id="agi:FSB73_17070"/>
<sequence length="178" mass="20562">MKKLATQFIIIFMFLANLQAFSQHIDINTTKTLRKFPTWESRLGYVINGPGHAIIIKQGLELIQYKLMKNLNLDSLIACPVSAKDLIPIYPYNDSLAKNDFIISSPNNSVSNSLSEFNNRKKQIIHHQLNDRNMFPVKLKWNYKGHIFYTYCIISRTTQEVVYDNILSNIHTIIVSSI</sequence>
<dbReference type="Proteomes" id="UP000321291">
    <property type="component" value="Chromosome"/>
</dbReference>